<dbReference type="SUPFAM" id="SSF64288">
    <property type="entry name" value="Chorismate lyase-like"/>
    <property type="match status" value="1"/>
</dbReference>
<dbReference type="Gene3D" id="3.40.1410.10">
    <property type="entry name" value="Chorismate lyase-like"/>
    <property type="match status" value="1"/>
</dbReference>
<evidence type="ECO:0000256" key="1">
    <source>
        <dbReference type="ARBA" id="ARBA00023015"/>
    </source>
</evidence>
<dbReference type="Pfam" id="PF00392">
    <property type="entry name" value="GntR"/>
    <property type="match status" value="1"/>
</dbReference>
<dbReference type="SUPFAM" id="SSF46785">
    <property type="entry name" value="Winged helix' DNA-binding domain"/>
    <property type="match status" value="1"/>
</dbReference>
<keyword evidence="1" id="KW-0805">Transcription regulation</keyword>
<evidence type="ECO:0000313" key="6">
    <source>
        <dbReference type="Proteomes" id="UP000051686"/>
    </source>
</evidence>
<dbReference type="PANTHER" id="PTHR44846">
    <property type="entry name" value="MANNOSYL-D-GLYCERATE TRANSPORT/METABOLISM SYSTEM REPRESSOR MNGR-RELATED"/>
    <property type="match status" value="1"/>
</dbReference>
<gene>
    <name evidence="5" type="ORF">FD46_GL000807</name>
</gene>
<dbReference type="InterPro" id="IPR028978">
    <property type="entry name" value="Chorismate_lyase_/UTRA_dom_sf"/>
</dbReference>
<dbReference type="AlphaFoldDB" id="A0A0R1MBL4"/>
<accession>A0A0R1MBL4</accession>
<protein>
    <submittedName>
        <fullName evidence="5">GntR family transcriptional regulator</fullName>
    </submittedName>
</protein>
<dbReference type="InterPro" id="IPR036390">
    <property type="entry name" value="WH_DNA-bd_sf"/>
</dbReference>
<evidence type="ECO:0000256" key="3">
    <source>
        <dbReference type="ARBA" id="ARBA00023163"/>
    </source>
</evidence>
<dbReference type="STRING" id="1423777.FD46_GL000807"/>
<evidence type="ECO:0000256" key="2">
    <source>
        <dbReference type="ARBA" id="ARBA00023125"/>
    </source>
</evidence>
<organism evidence="5 6">
    <name type="scientific">Liquorilactobacillus oeni DSM 19972</name>
    <dbReference type="NCBI Taxonomy" id="1423777"/>
    <lineage>
        <taxon>Bacteria</taxon>
        <taxon>Bacillati</taxon>
        <taxon>Bacillota</taxon>
        <taxon>Bacilli</taxon>
        <taxon>Lactobacillales</taxon>
        <taxon>Lactobacillaceae</taxon>
        <taxon>Liquorilactobacillus</taxon>
    </lineage>
</organism>
<dbReference type="PANTHER" id="PTHR44846:SF5">
    <property type="entry name" value="HTH-TYPE TRANSCRIPTIONAL REGULATOR GMUR"/>
    <property type="match status" value="1"/>
</dbReference>
<dbReference type="InterPro" id="IPR011663">
    <property type="entry name" value="UTRA"/>
</dbReference>
<sequence length="241" mass="28122">MSELVYKQIISDLKQKIFAGTYPDLRLPDERSLSNSYKVSRSSVKRALNRMANDGMIFRKRGAGTFINPLYLKNESVFNYEESSNLGVTDNFKMNGKRPKTKVLKFEVIKPTQELQRDLFLSSDDFVYEIVRLRLFEKKPFMIETGFIPIKIVPELSRSIIKKSIFNYLQEIHHQAVTKSFLSVFAEPSTKNDQELLRLKPNEPAGIMEGIFFLDDGTPFEFSHMRFHYKYLKFNSFVTVN</sequence>
<dbReference type="PROSITE" id="PS50949">
    <property type="entry name" value="HTH_GNTR"/>
    <property type="match status" value="1"/>
</dbReference>
<dbReference type="RefSeq" id="WP_057895745.1">
    <property type="nucleotide sequence ID" value="NZ_AZEH01000025.1"/>
</dbReference>
<dbReference type="Pfam" id="PF07702">
    <property type="entry name" value="UTRA"/>
    <property type="match status" value="1"/>
</dbReference>
<dbReference type="CDD" id="cd07377">
    <property type="entry name" value="WHTH_GntR"/>
    <property type="match status" value="1"/>
</dbReference>
<dbReference type="EMBL" id="AZEH01000025">
    <property type="protein sequence ID" value="KRL05398.1"/>
    <property type="molecule type" value="Genomic_DNA"/>
</dbReference>
<feature type="domain" description="HTH gntR-type" evidence="4">
    <location>
        <begin position="3"/>
        <end position="70"/>
    </location>
</feature>
<dbReference type="PATRIC" id="fig|1423777.3.peg.830"/>
<evidence type="ECO:0000313" key="5">
    <source>
        <dbReference type="EMBL" id="KRL05398.1"/>
    </source>
</evidence>
<dbReference type="Gene3D" id="1.10.10.10">
    <property type="entry name" value="Winged helix-like DNA-binding domain superfamily/Winged helix DNA-binding domain"/>
    <property type="match status" value="1"/>
</dbReference>
<keyword evidence="2" id="KW-0238">DNA-binding</keyword>
<comment type="caution">
    <text evidence="5">The sequence shown here is derived from an EMBL/GenBank/DDBJ whole genome shotgun (WGS) entry which is preliminary data.</text>
</comment>
<dbReference type="SMART" id="SM00866">
    <property type="entry name" value="UTRA"/>
    <property type="match status" value="1"/>
</dbReference>
<evidence type="ECO:0000259" key="4">
    <source>
        <dbReference type="PROSITE" id="PS50949"/>
    </source>
</evidence>
<name>A0A0R1MBL4_9LACO</name>
<dbReference type="PRINTS" id="PR00035">
    <property type="entry name" value="HTHGNTR"/>
</dbReference>
<dbReference type="InterPro" id="IPR000524">
    <property type="entry name" value="Tscrpt_reg_HTH_GntR"/>
</dbReference>
<proteinExistence type="predicted"/>
<dbReference type="GO" id="GO:0045892">
    <property type="term" value="P:negative regulation of DNA-templated transcription"/>
    <property type="evidence" value="ECO:0007669"/>
    <property type="project" value="TreeGrafter"/>
</dbReference>
<keyword evidence="3" id="KW-0804">Transcription</keyword>
<dbReference type="GO" id="GO:0003677">
    <property type="term" value="F:DNA binding"/>
    <property type="evidence" value="ECO:0007669"/>
    <property type="project" value="UniProtKB-KW"/>
</dbReference>
<dbReference type="InterPro" id="IPR036388">
    <property type="entry name" value="WH-like_DNA-bd_sf"/>
</dbReference>
<dbReference type="Proteomes" id="UP000051686">
    <property type="component" value="Unassembled WGS sequence"/>
</dbReference>
<keyword evidence="6" id="KW-1185">Reference proteome</keyword>
<dbReference type="OrthoDB" id="2141316at2"/>
<dbReference type="SMART" id="SM00345">
    <property type="entry name" value="HTH_GNTR"/>
    <property type="match status" value="1"/>
</dbReference>
<dbReference type="InterPro" id="IPR050679">
    <property type="entry name" value="Bact_HTH_transcr_reg"/>
</dbReference>
<dbReference type="GO" id="GO:0003700">
    <property type="term" value="F:DNA-binding transcription factor activity"/>
    <property type="evidence" value="ECO:0007669"/>
    <property type="project" value="InterPro"/>
</dbReference>
<reference evidence="5 6" key="1">
    <citation type="journal article" date="2015" name="Genome Announc.">
        <title>Expanding the biotechnology potential of lactobacilli through comparative genomics of 213 strains and associated genera.</title>
        <authorList>
            <person name="Sun Z."/>
            <person name="Harris H.M."/>
            <person name="McCann A."/>
            <person name="Guo C."/>
            <person name="Argimon S."/>
            <person name="Zhang W."/>
            <person name="Yang X."/>
            <person name="Jeffery I.B."/>
            <person name="Cooney J.C."/>
            <person name="Kagawa T.F."/>
            <person name="Liu W."/>
            <person name="Song Y."/>
            <person name="Salvetti E."/>
            <person name="Wrobel A."/>
            <person name="Rasinkangas P."/>
            <person name="Parkhill J."/>
            <person name="Rea M.C."/>
            <person name="O'Sullivan O."/>
            <person name="Ritari J."/>
            <person name="Douillard F.P."/>
            <person name="Paul Ross R."/>
            <person name="Yang R."/>
            <person name="Briner A.E."/>
            <person name="Felis G.E."/>
            <person name="de Vos W.M."/>
            <person name="Barrangou R."/>
            <person name="Klaenhammer T.R."/>
            <person name="Caufield P.W."/>
            <person name="Cui Y."/>
            <person name="Zhang H."/>
            <person name="O'Toole P.W."/>
        </authorList>
    </citation>
    <scope>NUCLEOTIDE SEQUENCE [LARGE SCALE GENOMIC DNA]</scope>
    <source>
        <strain evidence="5 6">DSM 19972</strain>
    </source>
</reference>